<dbReference type="PANTHER" id="PTHR30033:SF1">
    <property type="entry name" value="FLAGELLAR HOOK-ASSOCIATED PROTEIN 1"/>
    <property type="match status" value="1"/>
</dbReference>
<evidence type="ECO:0000256" key="8">
    <source>
        <dbReference type="SAM" id="Coils"/>
    </source>
</evidence>
<keyword evidence="13" id="KW-1185">Reference proteome</keyword>
<evidence type="ECO:0000256" key="5">
    <source>
        <dbReference type="ARBA" id="ARBA00022525"/>
    </source>
</evidence>
<dbReference type="Pfam" id="PF00460">
    <property type="entry name" value="Flg_bb_rod"/>
    <property type="match status" value="1"/>
</dbReference>
<feature type="domain" description="Flagellar basal-body/hook protein C-terminal" evidence="10">
    <location>
        <begin position="430"/>
        <end position="468"/>
    </location>
</feature>
<protein>
    <recommendedName>
        <fullName evidence="4 7">Flagellar hook-associated protein 1</fullName>
        <shortName evidence="7">HAP1</shortName>
    </recommendedName>
</protein>
<evidence type="ECO:0000256" key="3">
    <source>
        <dbReference type="ARBA" id="ARBA00009677"/>
    </source>
</evidence>
<comment type="similarity">
    <text evidence="3 7">Belongs to the flagella basal body rod proteins family.</text>
</comment>
<evidence type="ECO:0000256" key="4">
    <source>
        <dbReference type="ARBA" id="ARBA00016244"/>
    </source>
</evidence>
<accession>A0ABM7YQE9</accession>
<dbReference type="SUPFAM" id="SSF64518">
    <property type="entry name" value="Phase 1 flagellin"/>
    <property type="match status" value="1"/>
</dbReference>
<dbReference type="EMBL" id="AP025730">
    <property type="protein sequence ID" value="BDI06769.1"/>
    <property type="molecule type" value="Genomic_DNA"/>
</dbReference>
<dbReference type="Pfam" id="PF22638">
    <property type="entry name" value="FlgK_D1"/>
    <property type="match status" value="1"/>
</dbReference>
<keyword evidence="8" id="KW-0175">Coiled coil</keyword>
<dbReference type="PANTHER" id="PTHR30033">
    <property type="entry name" value="FLAGELLAR HOOK-ASSOCIATED PROTEIN 1"/>
    <property type="match status" value="1"/>
</dbReference>
<dbReference type="Proteomes" id="UP001057498">
    <property type="component" value="Chromosome"/>
</dbReference>
<dbReference type="InterPro" id="IPR010930">
    <property type="entry name" value="Flg_bb/hook_C_dom"/>
</dbReference>
<evidence type="ECO:0000256" key="7">
    <source>
        <dbReference type="RuleBase" id="RU362065"/>
    </source>
</evidence>
<gene>
    <name evidence="7" type="primary">flgK</name>
    <name evidence="12" type="ORF">CATMQ487_37390</name>
</gene>
<dbReference type="InterPro" id="IPR002371">
    <property type="entry name" value="FlgK"/>
</dbReference>
<reference evidence="12" key="1">
    <citation type="submission" date="2022-04" db="EMBL/GenBank/DDBJ databases">
        <title>Whole genome sequence of Sphaerotilus sp. FB-5.</title>
        <authorList>
            <person name="Takeda M."/>
            <person name="Narihara S."/>
            <person name="Akimoto M."/>
            <person name="Akimoto R."/>
            <person name="Nishiyashiki S."/>
            <person name="Murakami T."/>
        </authorList>
    </citation>
    <scope>NUCLEOTIDE SEQUENCE</scope>
    <source>
        <strain evidence="12">FB-5</strain>
    </source>
</reference>
<dbReference type="RefSeq" id="WP_251970015.1">
    <property type="nucleotide sequence ID" value="NZ_AP025730.1"/>
</dbReference>
<comment type="subcellular location">
    <subcellularLocation>
        <location evidence="1 7">Bacterial flagellum</location>
    </subcellularLocation>
    <subcellularLocation>
        <location evidence="2 7">Secreted</location>
    </subcellularLocation>
</comment>
<keyword evidence="6 7" id="KW-0975">Bacterial flagellum</keyword>
<evidence type="ECO:0000259" key="11">
    <source>
        <dbReference type="Pfam" id="PF22638"/>
    </source>
</evidence>
<name>A0ABM7YQE9_9BURK</name>
<dbReference type="InterPro" id="IPR001444">
    <property type="entry name" value="Flag_bb_rod_N"/>
</dbReference>
<evidence type="ECO:0000313" key="12">
    <source>
        <dbReference type="EMBL" id="BDI06769.1"/>
    </source>
</evidence>
<feature type="domain" description="Flagellar basal body rod protein N-terminal" evidence="9">
    <location>
        <begin position="10"/>
        <end position="36"/>
    </location>
</feature>
<evidence type="ECO:0000259" key="10">
    <source>
        <dbReference type="Pfam" id="PF06429"/>
    </source>
</evidence>
<dbReference type="NCBIfam" id="TIGR02492">
    <property type="entry name" value="flgK_ends"/>
    <property type="match status" value="1"/>
</dbReference>
<feature type="domain" description="Flagellar hook-associated protein FlgK helical" evidence="11">
    <location>
        <begin position="94"/>
        <end position="324"/>
    </location>
</feature>
<organism evidence="12 13">
    <name type="scientific">Sphaerotilus microaerophilus</name>
    <dbReference type="NCBI Taxonomy" id="2914710"/>
    <lineage>
        <taxon>Bacteria</taxon>
        <taxon>Pseudomonadati</taxon>
        <taxon>Pseudomonadota</taxon>
        <taxon>Betaproteobacteria</taxon>
        <taxon>Burkholderiales</taxon>
        <taxon>Sphaerotilaceae</taxon>
        <taxon>Sphaerotilus</taxon>
    </lineage>
</organism>
<dbReference type="InterPro" id="IPR053927">
    <property type="entry name" value="FlgK_helical"/>
</dbReference>
<evidence type="ECO:0000256" key="1">
    <source>
        <dbReference type="ARBA" id="ARBA00004365"/>
    </source>
</evidence>
<sequence>MNPTSLLSLGASGMMAAQAQLSTTGHNIANAGVDGYSRQSVRAETASGLYSGSGYFGRGVEVRTVEREVNGFLTDQVAQTHSQASADKVRNQMLGQLESSIGTGENGLGYTATQLFNAFGDVAAEPADASARRVVLERADDLASMFRSTAQSMASLQSGVSLDLKNSVAEVNNLTQRIADLNGQVAATRGNPQKPNDLLDARDQLIKELSSYVQVNRVEQDDGSMNLFVGGSQSLVVGTNAYQFKASPDASDTSLMRVSLDVAGVSRQLDSSTLVGGRMAGLLQFQDEDLAAAKTHLDTMAQGITTAMNNQQAAGWSLKVDASGQPVAGAALFSIDSLGALNMKVGAGLSTDDIAASAQSASITSPRSNNANALAMQQLGTTATVSGSTFTDYFSQVIADVGVRVQTATSRADVSSSLASDAQQQLGSVTGVNLDEEAAKLLHFQQSYQAAAKVLQVAQKVFDTLISLGS</sequence>
<evidence type="ECO:0000313" key="13">
    <source>
        <dbReference type="Proteomes" id="UP001057498"/>
    </source>
</evidence>
<evidence type="ECO:0000256" key="6">
    <source>
        <dbReference type="ARBA" id="ARBA00023143"/>
    </source>
</evidence>
<evidence type="ECO:0000259" key="9">
    <source>
        <dbReference type="Pfam" id="PF00460"/>
    </source>
</evidence>
<dbReference type="PRINTS" id="PR01005">
    <property type="entry name" value="FLGHOOKAP1"/>
</dbReference>
<keyword evidence="5 7" id="KW-0964">Secreted</keyword>
<proteinExistence type="inferred from homology"/>
<feature type="coiled-coil region" evidence="8">
    <location>
        <begin position="164"/>
        <end position="191"/>
    </location>
</feature>
<dbReference type="Pfam" id="PF06429">
    <property type="entry name" value="Flg_bbr_C"/>
    <property type="match status" value="1"/>
</dbReference>
<evidence type="ECO:0000256" key="2">
    <source>
        <dbReference type="ARBA" id="ARBA00004613"/>
    </source>
</evidence>